<gene>
    <name evidence="1" type="ORF">V1478_017101</name>
</gene>
<dbReference type="Proteomes" id="UP001607302">
    <property type="component" value="Unassembled WGS sequence"/>
</dbReference>
<evidence type="ECO:0000313" key="1">
    <source>
        <dbReference type="EMBL" id="KAL2713403.1"/>
    </source>
</evidence>
<proteinExistence type="predicted"/>
<accession>A0ABD1ZYF1</accession>
<feature type="non-terminal residue" evidence="1">
    <location>
        <position position="95"/>
    </location>
</feature>
<sequence>MPSATPTSLIDLLHDVKGNKLLRQELPRVSIFLVRHAALSSSSNSVDPLILVSRVDRKPITSSDHVKIIFKIFFERTKKGSREARDINKPMRTNV</sequence>
<keyword evidence="2" id="KW-1185">Reference proteome</keyword>
<comment type="caution">
    <text evidence="1">The sequence shown here is derived from an EMBL/GenBank/DDBJ whole genome shotgun (WGS) entry which is preliminary data.</text>
</comment>
<organism evidence="1 2">
    <name type="scientific">Vespula squamosa</name>
    <name type="common">Southern yellow jacket</name>
    <name type="synonym">Wasp</name>
    <dbReference type="NCBI Taxonomy" id="30214"/>
    <lineage>
        <taxon>Eukaryota</taxon>
        <taxon>Metazoa</taxon>
        <taxon>Ecdysozoa</taxon>
        <taxon>Arthropoda</taxon>
        <taxon>Hexapoda</taxon>
        <taxon>Insecta</taxon>
        <taxon>Pterygota</taxon>
        <taxon>Neoptera</taxon>
        <taxon>Endopterygota</taxon>
        <taxon>Hymenoptera</taxon>
        <taxon>Apocrita</taxon>
        <taxon>Aculeata</taxon>
        <taxon>Vespoidea</taxon>
        <taxon>Vespidae</taxon>
        <taxon>Vespinae</taxon>
        <taxon>Vespula</taxon>
    </lineage>
</organism>
<reference evidence="1 2" key="1">
    <citation type="journal article" date="2024" name="Ann. Entomol. Soc. Am.">
        <title>Genomic analyses of the southern and eastern yellowjacket wasps (Hymenoptera: Vespidae) reveal evolutionary signatures of social life.</title>
        <authorList>
            <person name="Catto M.A."/>
            <person name="Caine P.B."/>
            <person name="Orr S.E."/>
            <person name="Hunt B.G."/>
            <person name="Goodisman M.A.D."/>
        </authorList>
    </citation>
    <scope>NUCLEOTIDE SEQUENCE [LARGE SCALE GENOMIC DNA]</scope>
    <source>
        <strain evidence="1">233</strain>
        <tissue evidence="1">Head and thorax</tissue>
    </source>
</reference>
<dbReference type="EMBL" id="JAUDFV010000158">
    <property type="protein sequence ID" value="KAL2713403.1"/>
    <property type="molecule type" value="Genomic_DNA"/>
</dbReference>
<name>A0ABD1ZYF1_VESSQ</name>
<protein>
    <submittedName>
        <fullName evidence="1">Uncharacterized protein</fullName>
    </submittedName>
</protein>
<evidence type="ECO:0000313" key="2">
    <source>
        <dbReference type="Proteomes" id="UP001607302"/>
    </source>
</evidence>
<dbReference type="AlphaFoldDB" id="A0ABD1ZYF1"/>